<dbReference type="EC" id="2.7.7.49" evidence="2"/>
<dbReference type="PANTHER" id="PTHR34047">
    <property type="entry name" value="NUCLEAR INTRON MATURASE 1, MITOCHONDRIAL-RELATED"/>
    <property type="match status" value="1"/>
</dbReference>
<protein>
    <submittedName>
        <fullName evidence="2">Retron-type RNA-directed DNA polymerase</fullName>
        <ecNumber evidence="2">2.7.7.49</ecNumber>
    </submittedName>
</protein>
<sequence>MNVIEPIFEREFSEQSYGFRSERGCKDALRRVDELLKSGYVHVVDVDLESYFDTIPHDLLLERLSEKIADSSLLGLISQFLTAPIEEGDEKWIPEQGTPQGSVLSPLLSNIYLDPLDHLMSQLGFEMVRYADDIVILCRSKSEANRAYSALQNWLTANGLTLHHAKSKLVDVREEGFDFLGYHFSGMDRHVSKKSLKKLKSTIRIKTRRTCGRSLHFIIADVNITLRGWFGYFQHGHRWTFEPLDRFIRQRLRSILKRHNKISGVAKGRDMYRWNNTFFASAGLYSLMTAHRLASQSSRR</sequence>
<reference evidence="2" key="1">
    <citation type="submission" date="2018-06" db="EMBL/GenBank/DDBJ databases">
        <authorList>
            <person name="Zhirakovskaya E."/>
        </authorList>
    </citation>
    <scope>NUCLEOTIDE SEQUENCE</scope>
</reference>
<dbReference type="InterPro" id="IPR051083">
    <property type="entry name" value="GrpII_Intron_Splice-Mob/Def"/>
</dbReference>
<dbReference type="InterPro" id="IPR013597">
    <property type="entry name" value="Mat_intron_G2"/>
</dbReference>
<keyword evidence="2" id="KW-0695">RNA-directed DNA polymerase</keyword>
<accession>A0A3B1E4X5</accession>
<organism evidence="2">
    <name type="scientific">hydrothermal vent metagenome</name>
    <dbReference type="NCBI Taxonomy" id="652676"/>
    <lineage>
        <taxon>unclassified sequences</taxon>
        <taxon>metagenomes</taxon>
        <taxon>ecological metagenomes</taxon>
    </lineage>
</organism>
<dbReference type="Pfam" id="PF00078">
    <property type="entry name" value="RVT_1"/>
    <property type="match status" value="1"/>
</dbReference>
<dbReference type="InterPro" id="IPR000477">
    <property type="entry name" value="RT_dom"/>
</dbReference>
<dbReference type="PROSITE" id="PS50878">
    <property type="entry name" value="RT_POL"/>
    <property type="match status" value="1"/>
</dbReference>
<dbReference type="PANTHER" id="PTHR34047:SF8">
    <property type="entry name" value="PROTEIN YKFC"/>
    <property type="match status" value="1"/>
</dbReference>
<feature type="domain" description="Reverse transcriptase" evidence="1">
    <location>
        <begin position="1"/>
        <end position="184"/>
    </location>
</feature>
<evidence type="ECO:0000313" key="2">
    <source>
        <dbReference type="EMBL" id="VAX41075.1"/>
    </source>
</evidence>
<name>A0A3B1E4X5_9ZZZZ</name>
<gene>
    <name evidence="2" type="ORF">MNBD_PLANCTO02-147</name>
</gene>
<dbReference type="AlphaFoldDB" id="A0A3B1E4X5"/>
<dbReference type="EMBL" id="UOGL01000511">
    <property type="protein sequence ID" value="VAX41075.1"/>
    <property type="molecule type" value="Genomic_DNA"/>
</dbReference>
<evidence type="ECO:0000259" key="1">
    <source>
        <dbReference type="PROSITE" id="PS50878"/>
    </source>
</evidence>
<proteinExistence type="predicted"/>
<dbReference type="InterPro" id="IPR043502">
    <property type="entry name" value="DNA/RNA_pol_sf"/>
</dbReference>
<dbReference type="GO" id="GO:0003964">
    <property type="term" value="F:RNA-directed DNA polymerase activity"/>
    <property type="evidence" value="ECO:0007669"/>
    <property type="project" value="UniProtKB-KW"/>
</dbReference>
<dbReference type="SUPFAM" id="SSF56672">
    <property type="entry name" value="DNA/RNA polymerases"/>
    <property type="match status" value="1"/>
</dbReference>
<dbReference type="InterPro" id="IPR043128">
    <property type="entry name" value="Rev_trsase/Diguanyl_cyclase"/>
</dbReference>
<keyword evidence="2" id="KW-0548">Nucleotidyltransferase</keyword>
<dbReference type="Gene3D" id="3.30.70.270">
    <property type="match status" value="1"/>
</dbReference>
<keyword evidence="2" id="KW-0808">Transferase</keyword>
<dbReference type="CDD" id="cd01651">
    <property type="entry name" value="RT_G2_intron"/>
    <property type="match status" value="1"/>
</dbReference>
<dbReference type="Pfam" id="PF08388">
    <property type="entry name" value="GIIM"/>
    <property type="match status" value="1"/>
</dbReference>